<gene>
    <name evidence="4" type="ORF">ABMA27_014142</name>
</gene>
<evidence type="ECO:0000313" key="4">
    <source>
        <dbReference type="EMBL" id="KAL0894097.1"/>
    </source>
</evidence>
<keyword evidence="2" id="KW-0677">Repeat</keyword>
<dbReference type="InterPro" id="IPR003591">
    <property type="entry name" value="Leu-rich_rpt_typical-subtyp"/>
</dbReference>
<protein>
    <submittedName>
        <fullName evidence="4">Uncharacterized protein</fullName>
    </submittedName>
</protein>
<dbReference type="InterPro" id="IPR001611">
    <property type="entry name" value="Leu-rich_rpt"/>
</dbReference>
<dbReference type="Gene3D" id="3.80.10.10">
    <property type="entry name" value="Ribonuclease Inhibitor"/>
    <property type="match status" value="2"/>
</dbReference>
<keyword evidence="3" id="KW-1133">Transmembrane helix</keyword>
<dbReference type="Pfam" id="PF13855">
    <property type="entry name" value="LRR_8"/>
    <property type="match status" value="1"/>
</dbReference>
<name>A0ABR3ICX5_LOXSC</name>
<keyword evidence="5" id="KW-1185">Reference proteome</keyword>
<keyword evidence="3" id="KW-0472">Membrane</keyword>
<dbReference type="PANTHER" id="PTHR24366:SF96">
    <property type="entry name" value="LEUCINE RICH REPEAT CONTAINING 53"/>
    <property type="match status" value="1"/>
</dbReference>
<dbReference type="EMBL" id="JBEUOH010000005">
    <property type="protein sequence ID" value="KAL0894097.1"/>
    <property type="molecule type" value="Genomic_DNA"/>
</dbReference>
<accession>A0ABR3ICX5</accession>
<evidence type="ECO:0000256" key="1">
    <source>
        <dbReference type="ARBA" id="ARBA00022614"/>
    </source>
</evidence>
<reference evidence="4 5" key="1">
    <citation type="submission" date="2024-06" db="EMBL/GenBank/DDBJ databases">
        <title>A chromosome-level genome assembly of beet webworm, Loxostege sticticalis.</title>
        <authorList>
            <person name="Zhang Y."/>
        </authorList>
    </citation>
    <scope>NUCLEOTIDE SEQUENCE [LARGE SCALE GENOMIC DNA]</scope>
    <source>
        <strain evidence="4">AQ026</strain>
        <tissue evidence="4">Whole body</tissue>
    </source>
</reference>
<sequence>MAMSRPGGRPSPRCDVSNCRVSCAGVQFNENEEEDVISIATETGLNCPRIVLTLRDSTFDNNTMPLHWMSRMPTHIHVLNIIGGNLHHIPPTAFVGQFAGNIRALSLEDITISQWMSNTFVGLSSLRRLFIKNCIFDNISRNALRAIDGTIHTITVTHSGKWDPVAITGYSSSDNELDTVDFSFNDFGSFLRSTTFVGLKSCKTLYLNSCKITAIGAGTFDPLENIELLFLSDNLLLKVPSGLFEPFLNGNRLKPRIHLENNPWKCDCLQRDLIQLSQHGLLPVDIVCSNPGHMLAKTISELEVYCQTVSRQPIVSVDVDLISPRMPKFSVGQSLTAFEQPCFYGTEPISNYSVKVVSPVALFECYNVSSIRNFKQLSRSLPLRDLTESNWLNPRFILQKSRYSMIQVSSTLANHGLLWYQSSCPNEVYCLNSVPNFLRVYNSVPDTEYTFCPFDLKRFEITTNNCVNYNLFEKEIDTSNVYYFMQNSPFLYVGVSVFCLGLGAMCVYMLIRKNPILLKGSKRLLFVKHRNVDALVLPPKVPLRKENSLLDSNVCLMKDTEIFTVPDDGKLHISHFMRSNSVRSDKSSTPTYISAMQPTEAQLAEWRIRHHFDKSESIISISSDISTFSWTSDRTTAEITTNVVYESL</sequence>
<dbReference type="PANTHER" id="PTHR24366">
    <property type="entry name" value="IG(IMMUNOGLOBULIN) AND LRR(LEUCINE RICH REPEAT) DOMAINS"/>
    <property type="match status" value="1"/>
</dbReference>
<evidence type="ECO:0000313" key="5">
    <source>
        <dbReference type="Proteomes" id="UP001549920"/>
    </source>
</evidence>
<feature type="transmembrane region" description="Helical" evidence="3">
    <location>
        <begin position="490"/>
        <end position="511"/>
    </location>
</feature>
<dbReference type="SMART" id="SM00369">
    <property type="entry name" value="LRR_TYP"/>
    <property type="match status" value="3"/>
</dbReference>
<dbReference type="Proteomes" id="UP001549920">
    <property type="component" value="Unassembled WGS sequence"/>
</dbReference>
<proteinExistence type="predicted"/>
<comment type="caution">
    <text evidence="4">The sequence shown here is derived from an EMBL/GenBank/DDBJ whole genome shotgun (WGS) entry which is preliminary data.</text>
</comment>
<keyword evidence="3" id="KW-0812">Transmembrane</keyword>
<dbReference type="SUPFAM" id="SSF52058">
    <property type="entry name" value="L domain-like"/>
    <property type="match status" value="1"/>
</dbReference>
<organism evidence="4 5">
    <name type="scientific">Loxostege sticticalis</name>
    <name type="common">Beet webworm moth</name>
    <dbReference type="NCBI Taxonomy" id="481309"/>
    <lineage>
        <taxon>Eukaryota</taxon>
        <taxon>Metazoa</taxon>
        <taxon>Ecdysozoa</taxon>
        <taxon>Arthropoda</taxon>
        <taxon>Hexapoda</taxon>
        <taxon>Insecta</taxon>
        <taxon>Pterygota</taxon>
        <taxon>Neoptera</taxon>
        <taxon>Endopterygota</taxon>
        <taxon>Lepidoptera</taxon>
        <taxon>Glossata</taxon>
        <taxon>Ditrysia</taxon>
        <taxon>Pyraloidea</taxon>
        <taxon>Crambidae</taxon>
        <taxon>Pyraustinae</taxon>
        <taxon>Loxostege</taxon>
    </lineage>
</organism>
<keyword evidence="1" id="KW-0433">Leucine-rich repeat</keyword>
<evidence type="ECO:0000256" key="3">
    <source>
        <dbReference type="SAM" id="Phobius"/>
    </source>
</evidence>
<evidence type="ECO:0000256" key="2">
    <source>
        <dbReference type="ARBA" id="ARBA00022737"/>
    </source>
</evidence>
<dbReference type="InterPro" id="IPR032675">
    <property type="entry name" value="LRR_dom_sf"/>
</dbReference>